<dbReference type="Proteomes" id="UP000332933">
    <property type="component" value="Unassembled WGS sequence"/>
</dbReference>
<reference evidence="1" key="2">
    <citation type="submission" date="2019-06" db="EMBL/GenBank/DDBJ databases">
        <title>Genomics analysis of Aphanomyces spp. identifies a new class of oomycete effector associated with host adaptation.</title>
        <authorList>
            <person name="Gaulin E."/>
        </authorList>
    </citation>
    <scope>NUCLEOTIDE SEQUENCE</scope>
    <source>
        <strain evidence="1">CBS 578.67</strain>
    </source>
</reference>
<evidence type="ECO:0000313" key="2">
    <source>
        <dbReference type="EMBL" id="VFT96272.1"/>
    </source>
</evidence>
<proteinExistence type="predicted"/>
<reference evidence="2 3" key="1">
    <citation type="submission" date="2019-03" db="EMBL/GenBank/DDBJ databases">
        <authorList>
            <person name="Gaulin E."/>
            <person name="Dumas B."/>
        </authorList>
    </citation>
    <scope>NUCLEOTIDE SEQUENCE [LARGE SCALE GENOMIC DNA]</scope>
    <source>
        <strain evidence="2">CBS 568.67</strain>
    </source>
</reference>
<keyword evidence="3" id="KW-1185">Reference proteome</keyword>
<evidence type="ECO:0000313" key="3">
    <source>
        <dbReference type="Proteomes" id="UP000332933"/>
    </source>
</evidence>
<protein>
    <submittedName>
        <fullName evidence="2">Aste57867_19568 protein</fullName>
    </submittedName>
</protein>
<sequence length="202" mass="21228">MIGLGDVRQMSRTPMRQACQARGTKDVVEPIDQFGTGKRPCQGILLPEKIHNTKIVHTFQFASYPQVKIKKASSAAALKMSKQASNPLRETITPAPGSDGPTPGIGVSTNPGQEVGFDNALLPNLGVSNTLLTPNPSPSLLVANHLALALVGQGLELLCMCYVSRGVAADQMSSQELAETGDEAGGGGCVQLPRLRQTAPMI</sequence>
<accession>A0A485LDF3</accession>
<evidence type="ECO:0000313" key="1">
    <source>
        <dbReference type="EMBL" id="KAF0688895.1"/>
    </source>
</evidence>
<organism evidence="2 3">
    <name type="scientific">Aphanomyces stellatus</name>
    <dbReference type="NCBI Taxonomy" id="120398"/>
    <lineage>
        <taxon>Eukaryota</taxon>
        <taxon>Sar</taxon>
        <taxon>Stramenopiles</taxon>
        <taxon>Oomycota</taxon>
        <taxon>Saprolegniomycetes</taxon>
        <taxon>Saprolegniales</taxon>
        <taxon>Verrucalvaceae</taxon>
        <taxon>Aphanomyces</taxon>
    </lineage>
</organism>
<dbReference type="AlphaFoldDB" id="A0A485LDF3"/>
<name>A0A485LDF3_9STRA</name>
<gene>
    <name evidence="2" type="primary">Aste57867_19568</name>
    <name evidence="1" type="ORF">As57867_019504</name>
    <name evidence="2" type="ORF">ASTE57867_19568</name>
</gene>
<dbReference type="EMBL" id="VJMH01006596">
    <property type="protein sequence ID" value="KAF0688895.1"/>
    <property type="molecule type" value="Genomic_DNA"/>
</dbReference>
<dbReference type="EMBL" id="CAADRA010006618">
    <property type="protein sequence ID" value="VFT96272.1"/>
    <property type="molecule type" value="Genomic_DNA"/>
</dbReference>